<dbReference type="AlphaFoldDB" id="A0A162PWR0"/>
<dbReference type="Proteomes" id="UP000077315">
    <property type="component" value="Unassembled WGS sequence"/>
</dbReference>
<dbReference type="RefSeq" id="XP_018292906.1">
    <property type="nucleotide sequence ID" value="XM_018428224.1"/>
</dbReference>
<dbReference type="EMBL" id="KV440978">
    <property type="protein sequence ID" value="OAD74866.1"/>
    <property type="molecule type" value="Genomic_DNA"/>
</dbReference>
<dbReference type="InParanoid" id="A0A162PWR0"/>
<accession>A0A162PWR0</accession>
<evidence type="ECO:0000313" key="1">
    <source>
        <dbReference type="EMBL" id="OAD74866.1"/>
    </source>
</evidence>
<organism evidence="1 2">
    <name type="scientific">Phycomyces blakesleeanus (strain ATCC 8743b / DSM 1359 / FGSC 10004 / NBRC 33097 / NRRL 1555)</name>
    <dbReference type="NCBI Taxonomy" id="763407"/>
    <lineage>
        <taxon>Eukaryota</taxon>
        <taxon>Fungi</taxon>
        <taxon>Fungi incertae sedis</taxon>
        <taxon>Mucoromycota</taxon>
        <taxon>Mucoromycotina</taxon>
        <taxon>Mucoromycetes</taxon>
        <taxon>Mucorales</taxon>
        <taxon>Phycomycetaceae</taxon>
        <taxon>Phycomyces</taxon>
    </lineage>
</organism>
<dbReference type="VEuPathDB" id="FungiDB:PHYBLDRAFT_111655"/>
<keyword evidence="2" id="KW-1185">Reference proteome</keyword>
<name>A0A162PWR0_PHYB8</name>
<gene>
    <name evidence="1" type="ORF">PHYBLDRAFT_111655</name>
</gene>
<feature type="non-terminal residue" evidence="1">
    <location>
        <position position="1"/>
    </location>
</feature>
<proteinExistence type="predicted"/>
<dbReference type="GeneID" id="28989130"/>
<sequence>KLKSFIIGKYAKPRCFSKKNDMLLHYLYYYYNDKSWLKHAVFRDIYKIIDN</sequence>
<reference evidence="2" key="1">
    <citation type="submission" date="2015-06" db="EMBL/GenBank/DDBJ databases">
        <title>Expansion of signal transduction pathways in fungi by whole-genome duplication.</title>
        <authorList>
            <consortium name="DOE Joint Genome Institute"/>
            <person name="Corrochano L.M."/>
            <person name="Kuo A."/>
            <person name="Marcet-Houben M."/>
            <person name="Polaino S."/>
            <person name="Salamov A."/>
            <person name="Villalobos J.M."/>
            <person name="Alvarez M.I."/>
            <person name="Avalos J."/>
            <person name="Benito E.P."/>
            <person name="Benoit I."/>
            <person name="Burger G."/>
            <person name="Camino L.P."/>
            <person name="Canovas D."/>
            <person name="Cerda-Olmedo E."/>
            <person name="Cheng J.-F."/>
            <person name="Dominguez A."/>
            <person name="Elias M."/>
            <person name="Eslava A.P."/>
            <person name="Glaser F."/>
            <person name="Grimwood J."/>
            <person name="Gutierrez G."/>
            <person name="Heitman J."/>
            <person name="Henrissat B."/>
            <person name="Iturriaga E.A."/>
            <person name="Lang B.F."/>
            <person name="Lavin J.L."/>
            <person name="Lee S."/>
            <person name="Li W."/>
            <person name="Lindquist E."/>
            <person name="Lopez-Garcia S."/>
            <person name="Luque E.M."/>
            <person name="Marcos A.T."/>
            <person name="Martin J."/>
            <person name="McCluskey K."/>
            <person name="Medina H.R."/>
            <person name="Miralles-Duran A."/>
            <person name="Miyazaki A."/>
            <person name="Munoz-Torres E."/>
            <person name="Oguiza J.A."/>
            <person name="Ohm R."/>
            <person name="Olmedo M."/>
            <person name="Orejas M."/>
            <person name="Ortiz-Castellanos L."/>
            <person name="Pisabarro A.G."/>
            <person name="Rodriguez-Romero J."/>
            <person name="Ruiz-Herrera J."/>
            <person name="Ruiz-Vazquez R."/>
            <person name="Sanz C."/>
            <person name="Schackwitz W."/>
            <person name="Schmutz J."/>
            <person name="Shahriari M."/>
            <person name="Shelest E."/>
            <person name="Silva-Franco F."/>
            <person name="Soanes D."/>
            <person name="Syed K."/>
            <person name="Tagua V.G."/>
            <person name="Talbot N.J."/>
            <person name="Thon M."/>
            <person name="De vries R.P."/>
            <person name="Wiebenga A."/>
            <person name="Yadav J.S."/>
            <person name="Braun E.L."/>
            <person name="Baker S."/>
            <person name="Garre V."/>
            <person name="Horwitz B."/>
            <person name="Torres-Martinez S."/>
            <person name="Idnurm A."/>
            <person name="Herrera-Estrella A."/>
            <person name="Gabaldon T."/>
            <person name="Grigoriev I.V."/>
        </authorList>
    </citation>
    <scope>NUCLEOTIDE SEQUENCE [LARGE SCALE GENOMIC DNA]</scope>
    <source>
        <strain evidence="2">NRRL 1555(-)</strain>
    </source>
</reference>
<evidence type="ECO:0000313" key="2">
    <source>
        <dbReference type="Proteomes" id="UP000077315"/>
    </source>
</evidence>
<protein>
    <submittedName>
        <fullName evidence="1">Uncharacterized protein</fullName>
    </submittedName>
</protein>